<dbReference type="EMBL" id="CYKH01001195">
    <property type="protein sequence ID" value="CUG85767.1"/>
    <property type="molecule type" value="Genomic_DNA"/>
</dbReference>
<evidence type="ECO:0000313" key="2">
    <source>
        <dbReference type="EMBL" id="CUG85767.1"/>
    </source>
</evidence>
<sequence length="213" mass="24299">MHSYNTWEIVCTSIACALLLLYPLLHRRGSAIGHFQHRVQPLYNAIHDRRKSTNNITAFQNMRNMSTITMQFCMVSLAIAVALARVGSATEDLWSEMMIVVILWALVFMNYGLAGNAVQYLILNVGLYSEDKVEGIPREVLEHSWARSNRQLAVISRHVEWGERCLFWAVPASFILLHPVLFLLATLVTLYAWRYFDTRFGIAIGNAKVEGIR</sequence>
<gene>
    <name evidence="2" type="ORF">BSAL_90660</name>
</gene>
<reference evidence="3" key="1">
    <citation type="submission" date="2015-09" db="EMBL/GenBank/DDBJ databases">
        <authorList>
            <consortium name="Pathogen Informatics"/>
        </authorList>
    </citation>
    <scope>NUCLEOTIDE SEQUENCE [LARGE SCALE GENOMIC DNA]</scope>
    <source>
        <strain evidence="3">Lake Konstanz</strain>
    </source>
</reference>
<evidence type="ECO:0000256" key="1">
    <source>
        <dbReference type="SAM" id="Phobius"/>
    </source>
</evidence>
<feature type="transmembrane region" description="Helical" evidence="1">
    <location>
        <begin position="166"/>
        <end position="193"/>
    </location>
</feature>
<organism evidence="2 3">
    <name type="scientific">Bodo saltans</name>
    <name type="common">Flagellated protozoan</name>
    <dbReference type="NCBI Taxonomy" id="75058"/>
    <lineage>
        <taxon>Eukaryota</taxon>
        <taxon>Discoba</taxon>
        <taxon>Euglenozoa</taxon>
        <taxon>Kinetoplastea</taxon>
        <taxon>Metakinetoplastina</taxon>
        <taxon>Eubodonida</taxon>
        <taxon>Bodonidae</taxon>
        <taxon>Bodo</taxon>
    </lineage>
</organism>
<dbReference type="AlphaFoldDB" id="A0A0S4J6A4"/>
<dbReference type="Proteomes" id="UP000051952">
    <property type="component" value="Unassembled WGS sequence"/>
</dbReference>
<feature type="transmembrane region" description="Helical" evidence="1">
    <location>
        <begin position="68"/>
        <end position="87"/>
    </location>
</feature>
<accession>A0A0S4J6A4</accession>
<evidence type="ECO:0000313" key="3">
    <source>
        <dbReference type="Proteomes" id="UP000051952"/>
    </source>
</evidence>
<dbReference type="VEuPathDB" id="TriTrypDB:BSAL_90660"/>
<keyword evidence="1" id="KW-1133">Transmembrane helix</keyword>
<feature type="transmembrane region" description="Helical" evidence="1">
    <location>
        <begin position="6"/>
        <end position="25"/>
    </location>
</feature>
<keyword evidence="1 2" id="KW-0812">Transmembrane</keyword>
<feature type="transmembrane region" description="Helical" evidence="1">
    <location>
        <begin position="93"/>
        <end position="113"/>
    </location>
</feature>
<keyword evidence="3" id="KW-1185">Reference proteome</keyword>
<protein>
    <submittedName>
        <fullName evidence="2">Transmembrane protein, putative</fullName>
    </submittedName>
</protein>
<proteinExistence type="predicted"/>
<keyword evidence="1" id="KW-0472">Membrane</keyword>
<name>A0A0S4J6A4_BODSA</name>